<accession>A0A382HZR8</accession>
<dbReference type="Pfam" id="PF06073">
    <property type="entry name" value="DUF934"/>
    <property type="match status" value="1"/>
</dbReference>
<dbReference type="InterPro" id="IPR008318">
    <property type="entry name" value="UCP030820"/>
</dbReference>
<dbReference type="AlphaFoldDB" id="A0A382HZR8"/>
<protein>
    <submittedName>
        <fullName evidence="1">Uncharacterized protein</fullName>
    </submittedName>
</protein>
<gene>
    <name evidence="1" type="ORF">METZ01_LOCUS245469</name>
</gene>
<proteinExistence type="predicted"/>
<reference evidence="1" key="1">
    <citation type="submission" date="2018-05" db="EMBL/GenBank/DDBJ databases">
        <authorList>
            <person name="Lanie J.A."/>
            <person name="Ng W.-L."/>
            <person name="Kazmierczak K.M."/>
            <person name="Andrzejewski T.M."/>
            <person name="Davidsen T.M."/>
            <person name="Wayne K.J."/>
            <person name="Tettelin H."/>
            <person name="Glass J.I."/>
            <person name="Rusch D."/>
            <person name="Podicherti R."/>
            <person name="Tsui H.-C.T."/>
            <person name="Winkler M.E."/>
        </authorList>
    </citation>
    <scope>NUCLEOTIDE SEQUENCE</scope>
</reference>
<organism evidence="1">
    <name type="scientific">marine metagenome</name>
    <dbReference type="NCBI Taxonomy" id="408172"/>
    <lineage>
        <taxon>unclassified sequences</taxon>
        <taxon>metagenomes</taxon>
        <taxon>ecological metagenomes</taxon>
    </lineage>
</organism>
<sequence>MPDQGALLVSLDQWREHRNPLLHRGERLGILLLSNQHPKEIAKDLHYLNLIALAFPGFRDGRA</sequence>
<feature type="non-terminal residue" evidence="1">
    <location>
        <position position="63"/>
    </location>
</feature>
<evidence type="ECO:0000313" key="1">
    <source>
        <dbReference type="EMBL" id="SVB92615.1"/>
    </source>
</evidence>
<dbReference type="EMBL" id="UINC01064186">
    <property type="protein sequence ID" value="SVB92615.1"/>
    <property type="molecule type" value="Genomic_DNA"/>
</dbReference>
<name>A0A382HZR8_9ZZZZ</name>